<dbReference type="Pfam" id="PF13969">
    <property type="entry name" value="Pab87_oct"/>
    <property type="match status" value="1"/>
</dbReference>
<evidence type="ECO:0000313" key="3">
    <source>
        <dbReference type="EMBL" id="MBP1987915.1"/>
    </source>
</evidence>
<evidence type="ECO:0000313" key="4">
    <source>
        <dbReference type="Proteomes" id="UP000823736"/>
    </source>
</evidence>
<name>A0A8T4H2R2_9EURY</name>
<dbReference type="Proteomes" id="UP000823736">
    <property type="component" value="Unassembled WGS sequence"/>
</dbReference>
<feature type="domain" description="Beta-lactamase-related" evidence="1">
    <location>
        <begin position="13"/>
        <end position="351"/>
    </location>
</feature>
<dbReference type="RefSeq" id="WP_209492271.1">
    <property type="nucleotide sequence ID" value="NZ_JAGGLC010000005.1"/>
</dbReference>
<feature type="domain" description="Pab87 octamerisation" evidence="2">
    <location>
        <begin position="371"/>
        <end position="472"/>
    </location>
</feature>
<protein>
    <submittedName>
        <fullName evidence="3">CubicO group peptidase (Beta-lactamase class C family)</fullName>
    </submittedName>
</protein>
<dbReference type="InterPro" id="IPR025879">
    <property type="entry name" value="Pab87_oct"/>
</dbReference>
<reference evidence="3" key="1">
    <citation type="submission" date="2021-03" db="EMBL/GenBank/DDBJ databases">
        <title>Genomic Encyclopedia of Type Strains, Phase IV (KMG-IV): sequencing the most valuable type-strain genomes for metagenomic binning, comparative biology and taxonomic classification.</title>
        <authorList>
            <person name="Goeker M."/>
        </authorList>
    </citation>
    <scope>NUCLEOTIDE SEQUENCE</scope>
    <source>
        <strain evidence="3">DSM 26232</strain>
    </source>
</reference>
<dbReference type="InterPro" id="IPR050789">
    <property type="entry name" value="Diverse_Enzym_Activities"/>
</dbReference>
<dbReference type="Gene3D" id="3.40.710.10">
    <property type="entry name" value="DD-peptidase/beta-lactamase superfamily"/>
    <property type="match status" value="1"/>
</dbReference>
<comment type="caution">
    <text evidence="3">The sequence shown here is derived from an EMBL/GenBank/DDBJ whole genome shotgun (WGS) entry which is preliminary data.</text>
</comment>
<accession>A0A8T4H2R2</accession>
<organism evidence="3 4">
    <name type="scientific">Halolamina salifodinae</name>
    <dbReference type="NCBI Taxonomy" id="1202767"/>
    <lineage>
        <taxon>Archaea</taxon>
        <taxon>Methanobacteriati</taxon>
        <taxon>Methanobacteriota</taxon>
        <taxon>Stenosarchaea group</taxon>
        <taxon>Halobacteria</taxon>
        <taxon>Halobacteriales</taxon>
        <taxon>Haloferacaceae</taxon>
    </lineage>
</organism>
<evidence type="ECO:0000259" key="2">
    <source>
        <dbReference type="Pfam" id="PF13969"/>
    </source>
</evidence>
<sequence>MTIDDAAERGVTRLCRRVVRDEGLPGLSVAVTDGDGVLFADGFGSRDLAGNRPATPDTLYGIASCTKSFAGVALLQLAESGICSVDDPVSAYLPVEFDDPEPTLHHLLTHSSGLPSLGVSETLLARRMRLPDPGVALGDIDDFYAHVNGATDERTDPPGERFAYCNTGYALLGEVVESLTGRPFDEYVAEHVFEPLGMERSTFDDHEFSMADDHMTQYRRTEDGDLVASSLPTRDIGKATGGILAPVSELATYLRLHMNGGEAAGSRVLDANTLAQAHVGHVDVPGRAAGASEQAGDDRTYGYGWFRDESFLGDRTLLGHSGSITVSSAYLGFLPDEDLGVAIASNTSPDFPLGVVGEGVLAAALGADPHESVPFFRQQRRHARLCGEYTAYEGVMDATVEREGNVLQVSFDHPLNRSALPLTPSDPVRESGPQQADVVYRYEHVASDGRREPAAFRVKDGEVSLLIDRWRLRQV</sequence>
<dbReference type="PANTHER" id="PTHR43283">
    <property type="entry name" value="BETA-LACTAMASE-RELATED"/>
    <property type="match status" value="1"/>
</dbReference>
<gene>
    <name evidence="3" type="ORF">J2753_002425</name>
</gene>
<dbReference type="SUPFAM" id="SSF56601">
    <property type="entry name" value="beta-lactamase/transpeptidase-like"/>
    <property type="match status" value="1"/>
</dbReference>
<proteinExistence type="predicted"/>
<dbReference type="AlphaFoldDB" id="A0A8T4H2R2"/>
<dbReference type="Pfam" id="PF00144">
    <property type="entry name" value="Beta-lactamase"/>
    <property type="match status" value="1"/>
</dbReference>
<keyword evidence="4" id="KW-1185">Reference proteome</keyword>
<dbReference type="InterPro" id="IPR001466">
    <property type="entry name" value="Beta-lactam-related"/>
</dbReference>
<dbReference type="Gene3D" id="2.40.128.210">
    <property type="entry name" value="Pab87 octamerisation domain"/>
    <property type="match status" value="1"/>
</dbReference>
<evidence type="ECO:0000259" key="1">
    <source>
        <dbReference type="Pfam" id="PF00144"/>
    </source>
</evidence>
<dbReference type="InterPro" id="IPR038164">
    <property type="entry name" value="Pab87_oct_sf"/>
</dbReference>
<dbReference type="EMBL" id="JAGGLC010000005">
    <property type="protein sequence ID" value="MBP1987915.1"/>
    <property type="molecule type" value="Genomic_DNA"/>
</dbReference>
<dbReference type="InterPro" id="IPR012338">
    <property type="entry name" value="Beta-lactam/transpept-like"/>
</dbReference>
<dbReference type="OrthoDB" id="111095at2157"/>